<name>A0A1F6NS78_9BACT</name>
<sequence>MHFTKGITTTPKIIPRKEHRKGPINMPARKSMYLGPRKRPMTIPIVAPISVHLFNVSFQVTFLVLFLIFINQTGVEYSNLIA</sequence>
<dbReference type="Proteomes" id="UP000178349">
    <property type="component" value="Unassembled WGS sequence"/>
</dbReference>
<evidence type="ECO:0000256" key="1">
    <source>
        <dbReference type="SAM" id="Phobius"/>
    </source>
</evidence>
<reference evidence="2 3" key="1">
    <citation type="journal article" date="2016" name="Nat. Commun.">
        <title>Thousands of microbial genomes shed light on interconnected biogeochemical processes in an aquifer system.</title>
        <authorList>
            <person name="Anantharaman K."/>
            <person name="Brown C.T."/>
            <person name="Hug L.A."/>
            <person name="Sharon I."/>
            <person name="Castelle C.J."/>
            <person name="Probst A.J."/>
            <person name="Thomas B.C."/>
            <person name="Singh A."/>
            <person name="Wilkins M.J."/>
            <person name="Karaoz U."/>
            <person name="Brodie E.L."/>
            <person name="Williams K.H."/>
            <person name="Hubbard S.S."/>
            <person name="Banfield J.F."/>
        </authorList>
    </citation>
    <scope>NUCLEOTIDE SEQUENCE [LARGE SCALE GENOMIC DNA]</scope>
</reference>
<dbReference type="InterPro" id="IPR036522">
    <property type="entry name" value="MoaC_sf"/>
</dbReference>
<keyword evidence="1" id="KW-0812">Transmembrane</keyword>
<dbReference type="EMBL" id="MFQW01000001">
    <property type="protein sequence ID" value="OGH86759.1"/>
    <property type="molecule type" value="Genomic_DNA"/>
</dbReference>
<feature type="transmembrane region" description="Helical" evidence="1">
    <location>
        <begin position="45"/>
        <end position="70"/>
    </location>
</feature>
<evidence type="ECO:0008006" key="4">
    <source>
        <dbReference type="Google" id="ProtNLM"/>
    </source>
</evidence>
<keyword evidence="1" id="KW-0472">Membrane</keyword>
<keyword evidence="1" id="KW-1133">Transmembrane helix</keyword>
<gene>
    <name evidence="2" type="ORF">A2493_03020</name>
</gene>
<comment type="caution">
    <text evidence="2">The sequence shown here is derived from an EMBL/GenBank/DDBJ whole genome shotgun (WGS) entry which is preliminary data.</text>
</comment>
<organism evidence="2 3">
    <name type="scientific">Candidatus Magasanikbacteria bacterium RIFOXYC12_FULL_33_11</name>
    <dbReference type="NCBI Taxonomy" id="1798701"/>
    <lineage>
        <taxon>Bacteria</taxon>
        <taxon>Candidatus Magasanikiibacteriota</taxon>
    </lineage>
</organism>
<dbReference type="SUPFAM" id="SSF55040">
    <property type="entry name" value="Molybdenum cofactor biosynthesis protein C, MoaC"/>
    <property type="match status" value="1"/>
</dbReference>
<dbReference type="GO" id="GO:0006777">
    <property type="term" value="P:Mo-molybdopterin cofactor biosynthetic process"/>
    <property type="evidence" value="ECO:0007669"/>
    <property type="project" value="InterPro"/>
</dbReference>
<accession>A0A1F6NS78</accession>
<proteinExistence type="predicted"/>
<protein>
    <recommendedName>
        <fullName evidence="4">Transmembrane protein</fullName>
    </recommendedName>
</protein>
<evidence type="ECO:0000313" key="2">
    <source>
        <dbReference type="EMBL" id="OGH86759.1"/>
    </source>
</evidence>
<evidence type="ECO:0000313" key="3">
    <source>
        <dbReference type="Proteomes" id="UP000178349"/>
    </source>
</evidence>
<dbReference type="AlphaFoldDB" id="A0A1F6NS78"/>